<dbReference type="InterPro" id="IPR056540">
    <property type="entry name" value="TMD_POM152"/>
</dbReference>
<dbReference type="EMBL" id="ML002809">
    <property type="protein sequence ID" value="RKP35698.1"/>
    <property type="molecule type" value="Genomic_DNA"/>
</dbReference>
<dbReference type="AlphaFoldDB" id="A0A4P9ZRB1"/>
<keyword evidence="3" id="KW-1185">Reference proteome</keyword>
<feature type="domain" description="Nucleoporin POM152 N-terminal transmembrane" evidence="1">
    <location>
        <begin position="60"/>
        <end position="139"/>
    </location>
</feature>
<name>A0A4P9ZRB1_9FUNG</name>
<evidence type="ECO:0000313" key="2">
    <source>
        <dbReference type="EMBL" id="RKP35698.1"/>
    </source>
</evidence>
<proteinExistence type="predicted"/>
<gene>
    <name evidence="2" type="ORF">BJ085DRAFT_29159</name>
</gene>
<dbReference type="Proteomes" id="UP000268162">
    <property type="component" value="Unassembled WGS sequence"/>
</dbReference>
<evidence type="ECO:0000259" key="1">
    <source>
        <dbReference type="Pfam" id="PF24097"/>
    </source>
</evidence>
<sequence>MATPTTPLRPRAPSPLLPPTTPVPAVKFANLPSAGTVPPKRFAASAHHPPVISTALVAGPEQRLYALGAVGLVQAYKLCVAFSEFLSLGTSHFRPLFYLWVFTDLALIATVWRLRIPWLQFPDHWYLALAGVLVYLDARWFL</sequence>
<accession>A0A4P9ZRB1</accession>
<evidence type="ECO:0000313" key="3">
    <source>
        <dbReference type="Proteomes" id="UP000268162"/>
    </source>
</evidence>
<organism evidence="2 3">
    <name type="scientific">Dimargaris cristalligena</name>
    <dbReference type="NCBI Taxonomy" id="215637"/>
    <lineage>
        <taxon>Eukaryota</taxon>
        <taxon>Fungi</taxon>
        <taxon>Fungi incertae sedis</taxon>
        <taxon>Zoopagomycota</taxon>
        <taxon>Kickxellomycotina</taxon>
        <taxon>Dimargaritomycetes</taxon>
        <taxon>Dimargaritales</taxon>
        <taxon>Dimargaritaceae</taxon>
        <taxon>Dimargaris</taxon>
    </lineage>
</organism>
<reference evidence="3" key="1">
    <citation type="journal article" date="2018" name="Nat. Microbiol.">
        <title>Leveraging single-cell genomics to expand the fungal tree of life.</title>
        <authorList>
            <person name="Ahrendt S.R."/>
            <person name="Quandt C.A."/>
            <person name="Ciobanu D."/>
            <person name="Clum A."/>
            <person name="Salamov A."/>
            <person name="Andreopoulos B."/>
            <person name="Cheng J.F."/>
            <person name="Woyke T."/>
            <person name="Pelin A."/>
            <person name="Henrissat B."/>
            <person name="Reynolds N.K."/>
            <person name="Benny G.L."/>
            <person name="Smith M.E."/>
            <person name="James T.Y."/>
            <person name="Grigoriev I.V."/>
        </authorList>
    </citation>
    <scope>NUCLEOTIDE SEQUENCE [LARGE SCALE GENOMIC DNA]</scope>
    <source>
        <strain evidence="3">RSA 468</strain>
    </source>
</reference>
<protein>
    <recommendedName>
        <fullName evidence="1">Nucleoporin POM152 N-terminal transmembrane domain-containing protein</fullName>
    </recommendedName>
</protein>
<dbReference type="Pfam" id="PF24097">
    <property type="entry name" value="TMD_POM152"/>
    <property type="match status" value="1"/>
</dbReference>